<dbReference type="Proteomes" id="UP000175829">
    <property type="component" value="Unassembled WGS sequence"/>
</dbReference>
<dbReference type="InterPro" id="IPR036390">
    <property type="entry name" value="WH_DNA-bd_sf"/>
</dbReference>
<comment type="caution">
    <text evidence="2">The sequence shown here is derived from an EMBL/GenBank/DDBJ whole genome shotgun (WGS) entry which is preliminary data.</text>
</comment>
<organism evidence="2 3">
    <name type="scientific">Streptomyces qinglanensis</name>
    <dbReference type="NCBI Taxonomy" id="943816"/>
    <lineage>
        <taxon>Bacteria</taxon>
        <taxon>Bacillati</taxon>
        <taxon>Actinomycetota</taxon>
        <taxon>Actinomycetes</taxon>
        <taxon>Kitasatosporales</taxon>
        <taxon>Streptomycetaceae</taxon>
        <taxon>Streptomyces</taxon>
    </lineage>
</organism>
<sequence length="143" mass="16097">MGSLQGADAGDTTQPALSAHEKEAWRSFLRFSGEVISAVERDVYAATGLSGADFQILARLHEAEEHQLTQKELGVLMGWTATRLSHQIARMDRRDLVDREAAGRGRLMMLHLTDTGWRAYTSALPVHTRSVRENYFRRRQEGS</sequence>
<reference evidence="2 3" key="1">
    <citation type="journal article" date="2016" name="Front. Microbiol.">
        <title>Comparative Genomics Analysis of Streptomyces Species Reveals Their Adaptation to the Marine Environment and Their Diversity at the Genomic Level.</title>
        <authorList>
            <person name="Tian X."/>
            <person name="Zhang Z."/>
            <person name="Yang T."/>
            <person name="Chen M."/>
            <person name="Li J."/>
            <person name="Chen F."/>
            <person name="Yang J."/>
            <person name="Li W."/>
            <person name="Zhang B."/>
            <person name="Zhang Z."/>
            <person name="Wu J."/>
            <person name="Zhang C."/>
            <person name="Long L."/>
            <person name="Xiao J."/>
        </authorList>
    </citation>
    <scope>NUCLEOTIDE SEQUENCE [LARGE SCALE GENOMIC DNA]</scope>
    <source>
        <strain evidence="2 3">SCSIO M10379</strain>
    </source>
</reference>
<evidence type="ECO:0000313" key="2">
    <source>
        <dbReference type="EMBL" id="OEU99062.1"/>
    </source>
</evidence>
<dbReference type="EMBL" id="LJGV01000022">
    <property type="protein sequence ID" value="OEU99062.1"/>
    <property type="molecule type" value="Genomic_DNA"/>
</dbReference>
<dbReference type="InterPro" id="IPR000835">
    <property type="entry name" value="HTH_MarR-typ"/>
</dbReference>
<name>A0A1E7K553_9ACTN</name>
<dbReference type="Pfam" id="PF12802">
    <property type="entry name" value="MarR_2"/>
    <property type="match status" value="1"/>
</dbReference>
<dbReference type="PATRIC" id="fig|943816.4.peg.2665"/>
<gene>
    <name evidence="2" type="ORF">AN217_15990</name>
</gene>
<proteinExistence type="predicted"/>
<feature type="domain" description="HTH marR-type" evidence="1">
    <location>
        <begin position="48"/>
        <end position="105"/>
    </location>
</feature>
<dbReference type="InterPro" id="IPR036388">
    <property type="entry name" value="WH-like_DNA-bd_sf"/>
</dbReference>
<evidence type="ECO:0000313" key="3">
    <source>
        <dbReference type="Proteomes" id="UP000175829"/>
    </source>
</evidence>
<dbReference type="Gene3D" id="1.10.10.10">
    <property type="entry name" value="Winged helix-like DNA-binding domain superfamily/Winged helix DNA-binding domain"/>
    <property type="match status" value="1"/>
</dbReference>
<evidence type="ECO:0000259" key="1">
    <source>
        <dbReference type="Pfam" id="PF12802"/>
    </source>
</evidence>
<dbReference type="SUPFAM" id="SSF46785">
    <property type="entry name" value="Winged helix' DNA-binding domain"/>
    <property type="match status" value="1"/>
</dbReference>
<dbReference type="GO" id="GO:0003700">
    <property type="term" value="F:DNA-binding transcription factor activity"/>
    <property type="evidence" value="ECO:0007669"/>
    <property type="project" value="InterPro"/>
</dbReference>
<protein>
    <recommendedName>
        <fullName evidence="1">HTH marR-type domain-containing protein</fullName>
    </recommendedName>
</protein>
<accession>A0A1E7K553</accession>
<dbReference type="AlphaFoldDB" id="A0A1E7K553"/>